<comment type="similarity">
    <text evidence="1">Belongs to the glycosyl hydrolase 25 family.</text>
</comment>
<dbReference type="GO" id="GO:0016052">
    <property type="term" value="P:carbohydrate catabolic process"/>
    <property type="evidence" value="ECO:0007669"/>
    <property type="project" value="TreeGrafter"/>
</dbReference>
<dbReference type="GO" id="GO:0003796">
    <property type="term" value="F:lysozyme activity"/>
    <property type="evidence" value="ECO:0007669"/>
    <property type="project" value="InterPro"/>
</dbReference>
<dbReference type="GO" id="GO:0016998">
    <property type="term" value="P:cell wall macromolecule catabolic process"/>
    <property type="evidence" value="ECO:0007669"/>
    <property type="project" value="InterPro"/>
</dbReference>
<dbReference type="EMBL" id="RPFW01000001">
    <property type="protein sequence ID" value="TVZ06265.1"/>
    <property type="molecule type" value="Genomic_DNA"/>
</dbReference>
<evidence type="ECO:0000259" key="2">
    <source>
        <dbReference type="SMART" id="SM00458"/>
    </source>
</evidence>
<evidence type="ECO:0000256" key="1">
    <source>
        <dbReference type="ARBA" id="ARBA00010646"/>
    </source>
</evidence>
<dbReference type="SUPFAM" id="SSF51445">
    <property type="entry name" value="(Trans)glycosidases"/>
    <property type="match status" value="1"/>
</dbReference>
<comment type="caution">
    <text evidence="3">The sequence shown here is derived from an EMBL/GenBank/DDBJ whole genome shotgun (WGS) entry which is preliminary data.</text>
</comment>
<dbReference type="InterPro" id="IPR000772">
    <property type="entry name" value="Ricin_B_lectin"/>
</dbReference>
<dbReference type="Gene3D" id="2.80.10.50">
    <property type="match status" value="2"/>
</dbReference>
<accession>A0A6P2C703</accession>
<dbReference type="InterPro" id="IPR017853">
    <property type="entry name" value="GH"/>
</dbReference>
<gene>
    <name evidence="3" type="ORF">EAS64_02165</name>
</gene>
<dbReference type="PROSITE" id="PS50231">
    <property type="entry name" value="RICIN_B_LECTIN"/>
    <property type="match status" value="2"/>
</dbReference>
<proteinExistence type="inferred from homology"/>
<evidence type="ECO:0000313" key="3">
    <source>
        <dbReference type="EMBL" id="TVZ06265.1"/>
    </source>
</evidence>
<dbReference type="GO" id="GO:0009253">
    <property type="term" value="P:peptidoglycan catabolic process"/>
    <property type="evidence" value="ECO:0007669"/>
    <property type="project" value="InterPro"/>
</dbReference>
<keyword evidence="4" id="KW-1185">Reference proteome</keyword>
<dbReference type="PANTHER" id="PTHR34135:SF2">
    <property type="entry name" value="LYSOZYME"/>
    <property type="match status" value="1"/>
</dbReference>
<dbReference type="AlphaFoldDB" id="A0A6P2C703"/>
<dbReference type="CDD" id="cd00161">
    <property type="entry name" value="beta-trefoil_Ricin-like"/>
    <property type="match status" value="1"/>
</dbReference>
<protein>
    <recommendedName>
        <fullName evidence="2">Ricin B lectin domain-containing protein</fullName>
    </recommendedName>
</protein>
<dbReference type="Pfam" id="PF00652">
    <property type="entry name" value="Ricin_B_lectin"/>
    <property type="match status" value="1"/>
</dbReference>
<evidence type="ECO:0000313" key="4">
    <source>
        <dbReference type="Proteomes" id="UP000460272"/>
    </source>
</evidence>
<organism evidence="3 4">
    <name type="scientific">Trebonia kvetii</name>
    <dbReference type="NCBI Taxonomy" id="2480626"/>
    <lineage>
        <taxon>Bacteria</taxon>
        <taxon>Bacillati</taxon>
        <taxon>Actinomycetota</taxon>
        <taxon>Actinomycetes</taxon>
        <taxon>Streptosporangiales</taxon>
        <taxon>Treboniaceae</taxon>
        <taxon>Trebonia</taxon>
    </lineage>
</organism>
<dbReference type="SMART" id="SM00458">
    <property type="entry name" value="RICIN"/>
    <property type="match status" value="1"/>
</dbReference>
<dbReference type="Pfam" id="PF01183">
    <property type="entry name" value="Glyco_hydro_25"/>
    <property type="match status" value="1"/>
</dbReference>
<sequence>MAGLAAAVAIHTGLQEPAANAAVAAPSAQGTDVSNLTSVSSWANVKAAGITFTGVMAFDGASVNNPSYNAQVTGALAQNLFVMPYVVADPLKIGGAAQFAKAWPVIDGVTSAPYAGGGQYLPVALDMEAQPQVTPDACYGLSKASMVAWIQAFLNAAQQQTSVTPIVYSNPNWWQACTGGSTAFGGYPLWIADYGVRAPAIPVGWSGYTFWQNSGNATLNGIAGAGQADLDQLGGDLITVKSGTSGSFQVRTLSSLAGQPVTYSAASTLPNGVSMSASGKLSWTSAAPAGALAVKCLDVVGGSTANGAKLQLYTCNSADLGQVWQAGTDSQLVNVKSKKCLDVPVARAGNGTRAVIEPCANSATQPNEHWLRPAAPLVSGTPGKCAAVSGAAAVLAGCANTTAQHWQAQPDGTARAAGKCLASGTTAGSAVSVAACSGAASTKWQLVSKNPVAVQVSSGGLCVTVPSSGMRLIMEPCVNNATDTWQLR</sequence>
<dbReference type="RefSeq" id="WP_145851019.1">
    <property type="nucleotide sequence ID" value="NZ_RPFW01000001.1"/>
</dbReference>
<reference evidence="3 4" key="1">
    <citation type="submission" date="2018-11" db="EMBL/GenBank/DDBJ databases">
        <title>Trebonia kvetii gen.nov., sp.nov., a novel acidophilic actinobacterium, and proposal of the new actinobacterial family Treboniaceae fam. nov.</title>
        <authorList>
            <person name="Rapoport D."/>
            <person name="Sagova-Mareckova M."/>
            <person name="Sedlacek I."/>
            <person name="Provaznik J."/>
            <person name="Kralova S."/>
            <person name="Pavlinic D."/>
            <person name="Benes V."/>
            <person name="Kopecky J."/>
        </authorList>
    </citation>
    <scope>NUCLEOTIDE SEQUENCE [LARGE SCALE GENOMIC DNA]</scope>
    <source>
        <strain evidence="3 4">15Tr583</strain>
    </source>
</reference>
<name>A0A6P2C703_9ACTN</name>
<dbReference type="SUPFAM" id="SSF50370">
    <property type="entry name" value="Ricin B-like lectins"/>
    <property type="match status" value="2"/>
</dbReference>
<dbReference type="InterPro" id="IPR035992">
    <property type="entry name" value="Ricin_B-like_lectins"/>
</dbReference>
<feature type="domain" description="Ricin B lectin" evidence="2">
    <location>
        <begin position="287"/>
        <end position="447"/>
    </location>
</feature>
<dbReference type="PROSITE" id="PS51904">
    <property type="entry name" value="GLYCOSYL_HYDROL_F25_2"/>
    <property type="match status" value="1"/>
</dbReference>
<dbReference type="InterPro" id="IPR002053">
    <property type="entry name" value="Glyco_hydro_25"/>
</dbReference>
<dbReference type="OrthoDB" id="287365at2"/>
<dbReference type="PANTHER" id="PTHR34135">
    <property type="entry name" value="LYSOZYME"/>
    <property type="match status" value="1"/>
</dbReference>
<dbReference type="Gene3D" id="3.20.20.80">
    <property type="entry name" value="Glycosidases"/>
    <property type="match status" value="1"/>
</dbReference>
<dbReference type="Proteomes" id="UP000460272">
    <property type="component" value="Unassembled WGS sequence"/>
</dbReference>